<reference evidence="3" key="1">
    <citation type="submission" date="2019-09" db="EMBL/GenBank/DDBJ databases">
        <title>The Mitochondrial Proteome of the Jakobid, Andalucia godoyi, a Protist With the Most Gene-Rich and Bacteria-Like Mitochondrial Genome.</title>
        <authorList>
            <person name="Gray M.W."/>
            <person name="Burger G."/>
            <person name="Derelle R."/>
            <person name="Klimes V."/>
            <person name="Leger M."/>
            <person name="Sarrasin M."/>
            <person name="Vlcek C."/>
            <person name="Roger A.J."/>
            <person name="Elias M."/>
            <person name="Lang B.F."/>
        </authorList>
    </citation>
    <scope>NUCLEOTIDE SEQUENCE</scope>
    <source>
        <strain evidence="3">And28</strain>
    </source>
</reference>
<organism evidence="3 4">
    <name type="scientific">Andalucia godoyi</name>
    <name type="common">Flagellate</name>
    <dbReference type="NCBI Taxonomy" id="505711"/>
    <lineage>
        <taxon>Eukaryota</taxon>
        <taxon>Discoba</taxon>
        <taxon>Jakobida</taxon>
        <taxon>Andalucina</taxon>
        <taxon>Andaluciidae</taxon>
        <taxon>Andalucia</taxon>
    </lineage>
</organism>
<dbReference type="AlphaFoldDB" id="A0A8K0F0G2"/>
<evidence type="ECO:0000313" key="4">
    <source>
        <dbReference type="Proteomes" id="UP000799049"/>
    </source>
</evidence>
<evidence type="ECO:0000256" key="1">
    <source>
        <dbReference type="ARBA" id="ARBA00023054"/>
    </source>
</evidence>
<dbReference type="Proteomes" id="UP000799049">
    <property type="component" value="Unassembled WGS sequence"/>
</dbReference>
<comment type="caution">
    <text evidence="3">The sequence shown here is derived from an EMBL/GenBank/DDBJ whole genome shotgun (WGS) entry which is preliminary data.</text>
</comment>
<evidence type="ECO:0000256" key="2">
    <source>
        <dbReference type="SAM" id="Coils"/>
    </source>
</evidence>
<feature type="coiled-coil region" evidence="2">
    <location>
        <begin position="324"/>
        <end position="351"/>
    </location>
</feature>
<name>A0A8K0F0G2_ANDGO</name>
<evidence type="ECO:0000313" key="3">
    <source>
        <dbReference type="EMBL" id="KAF0852226.1"/>
    </source>
</evidence>
<protein>
    <submittedName>
        <fullName evidence="3">Mitochondrial SMC_prok domain-containing protein</fullName>
    </submittedName>
</protein>
<proteinExistence type="predicted"/>
<feature type="coiled-coil region" evidence="2">
    <location>
        <begin position="381"/>
        <end position="463"/>
    </location>
</feature>
<dbReference type="EMBL" id="VRVR01000051">
    <property type="protein sequence ID" value="KAF0852226.1"/>
    <property type="molecule type" value="Genomic_DNA"/>
</dbReference>
<dbReference type="InterPro" id="IPR039902">
    <property type="entry name" value="CCDC148/CCDC112"/>
</dbReference>
<dbReference type="OrthoDB" id="448087at2759"/>
<keyword evidence="1 2" id="KW-0175">Coiled coil</keyword>
<gene>
    <name evidence="3" type="ORF">ANDGO_01779</name>
</gene>
<feature type="coiled-coil region" evidence="2">
    <location>
        <begin position="120"/>
        <end position="147"/>
    </location>
</feature>
<keyword evidence="4" id="KW-1185">Reference proteome</keyword>
<dbReference type="PANTHER" id="PTHR21549:SF1">
    <property type="entry name" value="COILED-COIL DOMAIN-CONTAINING PROTEIN 148"/>
    <property type="match status" value="1"/>
</dbReference>
<sequence>MSRVSTVRALKQYHGSQARLQGTIVDYEALRNTVSAANQKASETMERLQNFSSFVKDRKTKIAEDSRKTHWLAVDKRLREEIAVLDADLEEFCRDRNYAIASLSLPSVHDVYTAYSSDNRNVLISEIRRLNQLIRAYEKSSEELSTMRTADATSNGGFSEKTIGTWELEDLGWDFSDHDVPWILADVYDVSTTVRIEYEKMIADCHRSYQRELDEAAQKRMACPPNWTEGQKYRFWSVLKEFEDKPTASRKSIRERLLLEFSGNDQKSVADIDVFWEYVTASKFCSQKVQVAEKSLVLELVKVRKTISTMITELADHFDREAELRITEEQADEARERYDQVSADMRAKRDLAKYIEDRKRRELETEKQKEWERFQEHRQELKILVDQYRKSKLEIEAAKKEMENAEREIALEESAQLRLKNTDRVKYRISKLREKQEERKRKLALYETEQKERESRLEALKALVKVEVQADPGRAIGPTEATSNKRDVTIDERAAFFSDHGYSDATLFRDPRFKLQAALSDAGLLSTAYARHVMATTKPSSAYRNDMKTTLKFS</sequence>
<accession>A0A8K0F0G2</accession>
<dbReference type="PANTHER" id="PTHR21549">
    <property type="entry name" value="MUTATED IN BLADDER CANCER 1"/>
    <property type="match status" value="1"/>
</dbReference>